<dbReference type="HOGENOM" id="CLU_055604_0_1_10"/>
<dbReference type="Proteomes" id="UP000002772">
    <property type="component" value="Unassembled WGS sequence"/>
</dbReference>
<dbReference type="Pfam" id="PF00535">
    <property type="entry name" value="Glycos_transf_2"/>
    <property type="match status" value="1"/>
</dbReference>
<sequence length="393" mass="45399">MINLPHIDDLTIISCAVLLVIVIVSSLISPFLRFKKRKWEERERDVADPLPTLSIILTPHDEAEALEKNLSSLMGQKYPSGFQVIVVIERGENETEEVLQRFQKTLEGQTVDGSLYFTYIPETSRYVSRKKLAMTLGVKAARTEWLLFTEPTSRPASDTWLQTMAENCVDANSLVMGYGCYAGGVSSFKRFERLCFSYYLMREAARGTAYATVSPNIMIRKTEFMKQEGFRGNLHLIHGEYDFLINKYAVKGRVALETRNEAWIIDDAPSHREWMAQHVVYQETRKWLKRSFSHRLWFNLDQIALHFPLLLVIVAIFWGALTTNLIVLAVSGVSLITLYLIHTLIGCKAISAFQEQVPTMLIYPYQLLMIWRKLFYWLRYKASDKLDFTTHKL</sequence>
<feature type="transmembrane region" description="Helical" evidence="1">
    <location>
        <begin position="12"/>
        <end position="32"/>
    </location>
</feature>
<keyword evidence="1" id="KW-1133">Transmembrane helix</keyword>
<dbReference type="eggNOG" id="COG1215">
    <property type="taxonomic scope" value="Bacteria"/>
</dbReference>
<feature type="transmembrane region" description="Helical" evidence="1">
    <location>
        <begin position="325"/>
        <end position="345"/>
    </location>
</feature>
<dbReference type="STRING" id="688246.Premu_1264"/>
<protein>
    <recommendedName>
        <fullName evidence="2">Glycosyltransferase 2-like domain-containing protein</fullName>
    </recommendedName>
</protein>
<dbReference type="SUPFAM" id="SSF53448">
    <property type="entry name" value="Nucleotide-diphospho-sugar transferases"/>
    <property type="match status" value="1"/>
</dbReference>
<feature type="domain" description="Glycosyltransferase 2-like" evidence="2">
    <location>
        <begin position="54"/>
        <end position="194"/>
    </location>
</feature>
<gene>
    <name evidence="3" type="ORF">Premu_1264</name>
</gene>
<name>F8N9Q1_9BACT</name>
<dbReference type="PANTHER" id="PTHR43685">
    <property type="entry name" value="GLYCOSYLTRANSFERASE"/>
    <property type="match status" value="1"/>
</dbReference>
<reference evidence="4" key="1">
    <citation type="journal article" date="2011" name="Stand. Genomic Sci.">
        <title>Non-contiguous finished genome sequence of the opportunistic oral pathogen Prevotella multisaccharivorax type strain (PPPA20).</title>
        <authorList>
            <person name="Pati A."/>
            <person name="Gronow S."/>
            <person name="Lu M."/>
            <person name="Lapidus A."/>
            <person name="Nolan M."/>
            <person name="Lucas S."/>
            <person name="Hammon N."/>
            <person name="Deshpande S."/>
            <person name="Cheng J.F."/>
            <person name="Tapia R."/>
            <person name="Han C."/>
            <person name="Goodwin L."/>
            <person name="Pitluck S."/>
            <person name="Liolios K."/>
            <person name="Pagani I."/>
            <person name="Mavromatis K."/>
            <person name="Mikhailova N."/>
            <person name="Huntemann M."/>
            <person name="Chen A."/>
            <person name="Palaniappan K."/>
            <person name="Land M."/>
            <person name="Hauser L."/>
            <person name="Detter J.C."/>
            <person name="Brambilla E.M."/>
            <person name="Rohde M."/>
            <person name="Goker M."/>
            <person name="Woyke T."/>
            <person name="Bristow J."/>
            <person name="Eisen J.A."/>
            <person name="Markowitz V."/>
            <person name="Hugenholtz P."/>
            <person name="Kyrpides N.C."/>
            <person name="Klenk H.P."/>
            <person name="Ivanova N."/>
        </authorList>
    </citation>
    <scope>NUCLEOTIDE SEQUENCE [LARGE SCALE GENOMIC DNA]</scope>
    <source>
        <strain evidence="4">DSM 17128</strain>
    </source>
</reference>
<dbReference type="InterPro" id="IPR029044">
    <property type="entry name" value="Nucleotide-diphossugar_trans"/>
</dbReference>
<dbReference type="EMBL" id="GL945017">
    <property type="protein sequence ID" value="EGN56693.1"/>
    <property type="molecule type" value="Genomic_DNA"/>
</dbReference>
<keyword evidence="1" id="KW-0812">Transmembrane</keyword>
<keyword evidence="4" id="KW-1185">Reference proteome</keyword>
<dbReference type="InterPro" id="IPR001173">
    <property type="entry name" value="Glyco_trans_2-like"/>
</dbReference>
<organism evidence="3 4">
    <name type="scientific">Hallella multisaccharivorax DSM 17128</name>
    <dbReference type="NCBI Taxonomy" id="688246"/>
    <lineage>
        <taxon>Bacteria</taxon>
        <taxon>Pseudomonadati</taxon>
        <taxon>Bacteroidota</taxon>
        <taxon>Bacteroidia</taxon>
        <taxon>Bacteroidales</taxon>
        <taxon>Prevotellaceae</taxon>
        <taxon>Hallella</taxon>
    </lineage>
</organism>
<dbReference type="AlphaFoldDB" id="F8N9Q1"/>
<dbReference type="Gene3D" id="3.90.550.10">
    <property type="entry name" value="Spore Coat Polysaccharide Biosynthesis Protein SpsA, Chain A"/>
    <property type="match status" value="1"/>
</dbReference>
<dbReference type="PANTHER" id="PTHR43685:SF11">
    <property type="entry name" value="GLYCOSYLTRANSFERASE TAGX-RELATED"/>
    <property type="match status" value="1"/>
</dbReference>
<dbReference type="RefSeq" id="WP_007573937.1">
    <property type="nucleotide sequence ID" value="NZ_BPTS01000001.1"/>
</dbReference>
<proteinExistence type="predicted"/>
<evidence type="ECO:0000313" key="4">
    <source>
        <dbReference type="Proteomes" id="UP000002772"/>
    </source>
</evidence>
<evidence type="ECO:0000259" key="2">
    <source>
        <dbReference type="Pfam" id="PF00535"/>
    </source>
</evidence>
<keyword evidence="1" id="KW-0472">Membrane</keyword>
<dbReference type="InterPro" id="IPR050834">
    <property type="entry name" value="Glycosyltransf_2"/>
</dbReference>
<feature type="transmembrane region" description="Helical" evidence="1">
    <location>
        <begin position="296"/>
        <end position="319"/>
    </location>
</feature>
<evidence type="ECO:0000313" key="3">
    <source>
        <dbReference type="EMBL" id="EGN56693.1"/>
    </source>
</evidence>
<evidence type="ECO:0000256" key="1">
    <source>
        <dbReference type="SAM" id="Phobius"/>
    </source>
</evidence>
<accession>F8N9Q1</accession>
<dbReference type="OrthoDB" id="9800276at2"/>